<evidence type="ECO:0008006" key="3">
    <source>
        <dbReference type="Google" id="ProtNLM"/>
    </source>
</evidence>
<dbReference type="EMBL" id="BAAAOS010000053">
    <property type="protein sequence ID" value="GAA1603706.1"/>
    <property type="molecule type" value="Genomic_DNA"/>
</dbReference>
<name>A0ABN2EDU8_9ACTN</name>
<dbReference type="Proteomes" id="UP001500393">
    <property type="component" value="Unassembled WGS sequence"/>
</dbReference>
<protein>
    <recommendedName>
        <fullName evidence="3">Abortive infection C-terminus</fullName>
    </recommendedName>
</protein>
<evidence type="ECO:0000313" key="1">
    <source>
        <dbReference type="EMBL" id="GAA1603706.1"/>
    </source>
</evidence>
<organism evidence="1 2">
    <name type="scientific">Kribbella sancticallisti</name>
    <dbReference type="NCBI Taxonomy" id="460087"/>
    <lineage>
        <taxon>Bacteria</taxon>
        <taxon>Bacillati</taxon>
        <taxon>Actinomycetota</taxon>
        <taxon>Actinomycetes</taxon>
        <taxon>Propionibacteriales</taxon>
        <taxon>Kribbellaceae</taxon>
        <taxon>Kribbella</taxon>
    </lineage>
</organism>
<accession>A0ABN2EDU8</accession>
<reference evidence="1 2" key="1">
    <citation type="journal article" date="2019" name="Int. J. Syst. Evol. Microbiol.">
        <title>The Global Catalogue of Microorganisms (GCM) 10K type strain sequencing project: providing services to taxonomists for standard genome sequencing and annotation.</title>
        <authorList>
            <consortium name="The Broad Institute Genomics Platform"/>
            <consortium name="The Broad Institute Genome Sequencing Center for Infectious Disease"/>
            <person name="Wu L."/>
            <person name="Ma J."/>
        </authorList>
    </citation>
    <scope>NUCLEOTIDE SEQUENCE [LARGE SCALE GENOMIC DNA]</scope>
    <source>
        <strain evidence="1 2">JCM 14969</strain>
    </source>
</reference>
<evidence type="ECO:0000313" key="2">
    <source>
        <dbReference type="Proteomes" id="UP001500393"/>
    </source>
</evidence>
<proteinExistence type="predicted"/>
<gene>
    <name evidence="1" type="ORF">GCM10009789_67150</name>
</gene>
<keyword evidence="2" id="KW-1185">Reference proteome</keyword>
<sequence>MGSLMLPSVTWKPGQRKAKRALEEPHFGVPAHLGQPLWNWVEGCFGESVYGLDSDRPATLALDLRRHMPAGSTYEQVAVLRDWCNKDRDFMLDLVEAMLERYGWDGGRAGGLNNLLTEANSAYTVRAAWDGLEERVSPGVKELVSEAVNAPAGSAGDHLAHAWNAAYGRSPDPVKSYSEAIKAVEAALAGRVSPQNGKQTLGTMIRDITSKPSKWKFVIADGSVSGVETVLHMMRTLWEGQTSRHGGPDQTRAETAAEARAAVHLAAALVQFGVSGTFDLV</sequence>
<comment type="caution">
    <text evidence="1">The sequence shown here is derived from an EMBL/GenBank/DDBJ whole genome shotgun (WGS) entry which is preliminary data.</text>
</comment>